<protein>
    <submittedName>
        <fullName evidence="2">Uncharacterized protein</fullName>
    </submittedName>
</protein>
<dbReference type="KEGG" id="spc:Sputcn32_3885"/>
<sequence length="154" mass="17928">MLAMALTRKQWNNIIIVACVFMVAILTFLDNKTRHIPTEAQRLFDENAQLEQLQIDDLWLHKQAFDWQCDIKVLNCSEWANAWQNIRVSPLDTIPEPTDIPQELIIQIVDISQTQRWLYFTNEGLLKSPADNWYQIPPSLRSKLQPILDAKPAS</sequence>
<organism evidence="2">
    <name type="scientific">Shewanella putrefaciens (strain CN-32 / ATCC BAA-453)</name>
    <dbReference type="NCBI Taxonomy" id="319224"/>
    <lineage>
        <taxon>Bacteria</taxon>
        <taxon>Pseudomonadati</taxon>
        <taxon>Pseudomonadota</taxon>
        <taxon>Gammaproteobacteria</taxon>
        <taxon>Alteromonadales</taxon>
        <taxon>Shewanellaceae</taxon>
        <taxon>Shewanella</taxon>
    </lineage>
</organism>
<dbReference type="HOGENOM" id="CLU_1617889_0_0_6"/>
<keyword evidence="1" id="KW-0472">Membrane</keyword>
<keyword evidence="1" id="KW-0812">Transmembrane</keyword>
<proteinExistence type="predicted"/>
<feature type="transmembrane region" description="Helical" evidence="1">
    <location>
        <begin position="12"/>
        <end position="29"/>
    </location>
</feature>
<keyword evidence="1" id="KW-1133">Transmembrane helix</keyword>
<accession>A4YCA8</accession>
<dbReference type="eggNOG" id="ENOG5033ENG">
    <property type="taxonomic scope" value="Bacteria"/>
</dbReference>
<evidence type="ECO:0000313" key="2">
    <source>
        <dbReference type="EMBL" id="ABP77591.1"/>
    </source>
</evidence>
<reference evidence="2" key="1">
    <citation type="submission" date="2007-04" db="EMBL/GenBank/DDBJ databases">
        <title>Complete sequence of Shewanella putrefaciens CN-32.</title>
        <authorList>
            <consortium name="US DOE Joint Genome Institute"/>
            <person name="Copeland A."/>
            <person name="Lucas S."/>
            <person name="Lapidus A."/>
            <person name="Barry K."/>
            <person name="Detter J.C."/>
            <person name="Glavina del Rio T."/>
            <person name="Hammon N."/>
            <person name="Israni S."/>
            <person name="Dalin E."/>
            <person name="Tice H."/>
            <person name="Pitluck S."/>
            <person name="Chain P."/>
            <person name="Malfatti S."/>
            <person name="Shin M."/>
            <person name="Vergez L."/>
            <person name="Schmutz J."/>
            <person name="Larimer F."/>
            <person name="Land M."/>
            <person name="Hauser L."/>
            <person name="Kyrpides N."/>
            <person name="Mikhailova N."/>
            <person name="Romine M.F."/>
            <person name="Fredrickson J."/>
            <person name="Tiedje J."/>
            <person name="Richardson P."/>
        </authorList>
    </citation>
    <scope>NUCLEOTIDE SEQUENCE [LARGE SCALE GENOMIC DNA]</scope>
    <source>
        <strain evidence="2">CN-32</strain>
    </source>
</reference>
<name>A4YCA8_SHEPC</name>
<evidence type="ECO:0000256" key="1">
    <source>
        <dbReference type="SAM" id="Phobius"/>
    </source>
</evidence>
<dbReference type="EMBL" id="CP000681">
    <property type="protein sequence ID" value="ABP77591.1"/>
    <property type="molecule type" value="Genomic_DNA"/>
</dbReference>
<dbReference type="STRING" id="319224.Sputcn32_3885"/>
<dbReference type="AlphaFoldDB" id="A4YCA8"/>
<gene>
    <name evidence="2" type="ordered locus">Sputcn32_3885</name>
</gene>